<reference evidence="3" key="1">
    <citation type="journal article" date="2015" name="Genome Announc.">
        <title>Draft genome sequence of the cellulolytic fungus Chaetomium globosum.</title>
        <authorList>
            <person name="Cuomo C.A."/>
            <person name="Untereiner W.A."/>
            <person name="Ma L.-J."/>
            <person name="Grabherr M."/>
            <person name="Birren B.W."/>
        </authorList>
    </citation>
    <scope>NUCLEOTIDE SEQUENCE [LARGE SCALE GENOMIC DNA]</scope>
    <source>
        <strain evidence="3">ATCC 6205 / CBS 148.51 / DSM 1962 / NBRC 6347 / NRRL 1970</strain>
    </source>
</reference>
<dbReference type="GO" id="GO:0016020">
    <property type="term" value="C:membrane"/>
    <property type="evidence" value="ECO:0007669"/>
    <property type="project" value="TreeGrafter"/>
</dbReference>
<keyword evidence="3" id="KW-1185">Reference proteome</keyword>
<accession>Q2H6C3</accession>
<name>Q2H6C3_CHAGB</name>
<evidence type="ECO:0000256" key="1">
    <source>
        <dbReference type="SAM" id="Phobius"/>
    </source>
</evidence>
<dbReference type="Pfam" id="PF06966">
    <property type="entry name" value="DUF1295"/>
    <property type="match status" value="1"/>
</dbReference>
<dbReference type="eggNOG" id="KOG4650">
    <property type="taxonomic scope" value="Eukaryota"/>
</dbReference>
<dbReference type="InterPro" id="IPR010721">
    <property type="entry name" value="UstE-like"/>
</dbReference>
<dbReference type="HOGENOM" id="CLU_043418_0_1_1"/>
<dbReference type="AlphaFoldDB" id="Q2H6C3"/>
<dbReference type="PANTHER" id="PTHR32251">
    <property type="entry name" value="3-OXO-5-ALPHA-STEROID 4-DEHYDROGENASE"/>
    <property type="match status" value="1"/>
</dbReference>
<proteinExistence type="predicted"/>
<dbReference type="EMBL" id="CH408031">
    <property type="protein sequence ID" value="EAQ89173.1"/>
    <property type="molecule type" value="Genomic_DNA"/>
</dbReference>
<dbReference type="Gene3D" id="1.20.120.1630">
    <property type="match status" value="1"/>
</dbReference>
<organism evidence="2 3">
    <name type="scientific">Chaetomium globosum (strain ATCC 6205 / CBS 148.51 / DSM 1962 / NBRC 6347 / NRRL 1970)</name>
    <name type="common">Soil fungus</name>
    <dbReference type="NCBI Taxonomy" id="306901"/>
    <lineage>
        <taxon>Eukaryota</taxon>
        <taxon>Fungi</taxon>
        <taxon>Dikarya</taxon>
        <taxon>Ascomycota</taxon>
        <taxon>Pezizomycotina</taxon>
        <taxon>Sordariomycetes</taxon>
        <taxon>Sordariomycetidae</taxon>
        <taxon>Sordariales</taxon>
        <taxon>Chaetomiaceae</taxon>
        <taxon>Chaetomium</taxon>
    </lineage>
</organism>
<dbReference type="RefSeq" id="XP_001221887.1">
    <property type="nucleotide sequence ID" value="XM_001221886.1"/>
</dbReference>
<dbReference type="Proteomes" id="UP000001056">
    <property type="component" value="Unassembled WGS sequence"/>
</dbReference>
<dbReference type="GeneID" id="4391169"/>
<gene>
    <name evidence="2" type="ORF">CHGG_05792</name>
</gene>
<dbReference type="OrthoDB" id="201504at2759"/>
<feature type="transmembrane region" description="Helical" evidence="1">
    <location>
        <begin position="53"/>
        <end position="71"/>
    </location>
</feature>
<dbReference type="VEuPathDB" id="FungiDB:CHGG_05792"/>
<protein>
    <recommendedName>
        <fullName evidence="4">Steroid 5-alpha reductase C-terminal domain-containing protein</fullName>
    </recommendedName>
</protein>
<evidence type="ECO:0008006" key="4">
    <source>
        <dbReference type="Google" id="ProtNLM"/>
    </source>
</evidence>
<evidence type="ECO:0000313" key="2">
    <source>
        <dbReference type="EMBL" id="EAQ89173.1"/>
    </source>
</evidence>
<keyword evidence="1" id="KW-0812">Transmembrane</keyword>
<feature type="transmembrane region" description="Helical" evidence="1">
    <location>
        <begin position="156"/>
        <end position="178"/>
    </location>
</feature>
<evidence type="ECO:0000313" key="3">
    <source>
        <dbReference type="Proteomes" id="UP000001056"/>
    </source>
</evidence>
<dbReference type="PANTHER" id="PTHR32251:SF23">
    <property type="entry name" value="3-OXO-5-ALPHA-STEROID 4-DEHYDROGENASE (DUF1295)"/>
    <property type="match status" value="1"/>
</dbReference>
<keyword evidence="1" id="KW-0472">Membrane</keyword>
<sequence>MALPTIRTLEDCADFSMAVRPFIPHLYGLPAKLLDAFSGRESLLQLYTETNPLVSGFAISVFLGAVFLVAAEINRNYSQVDRFWSLLPTLYIAHFDVWARLAGLPSQRVDAALFCSAVWSIRLTFNYWRKGGYGIGHEDYRWEVIRQHVPKAVFHVFNWTFISFIQSILLFMIAAPVYTILLASTIDPDVTSADIAAAAVQLGLVLTEYIADEQQWGKPNPSPRGEKTEQPTLTIGPYLPNLVYQSAKKQYKDTGKVTRGFTQADLDRGFITTGLWGYSRHPNFAAEQTIWFVLYQWSCYASKTLYNWAGAGPAFLVLLFQGSTWFTELITAGKYAGYRDYQQRVGMFAPSALSAYRSSPAARVPKVIRTSELEKKLREKEKNQKQK</sequence>
<dbReference type="OMA" id="WRKGGYQ"/>
<dbReference type="InParanoid" id="Q2H6C3"/>
<keyword evidence="1" id="KW-1133">Transmembrane helix</keyword>